<dbReference type="GO" id="GO:0006814">
    <property type="term" value="P:sodium ion transport"/>
    <property type="evidence" value="ECO:0007669"/>
    <property type="project" value="UniProtKB-UniRule"/>
</dbReference>
<dbReference type="EC" id="7.2.1.1" evidence="8"/>
<evidence type="ECO:0000256" key="4">
    <source>
        <dbReference type="ARBA" id="ARBA00023053"/>
    </source>
</evidence>
<evidence type="ECO:0000313" key="13">
    <source>
        <dbReference type="Proteomes" id="UP000247465"/>
    </source>
</evidence>
<evidence type="ECO:0000259" key="11">
    <source>
        <dbReference type="Pfam" id="PF24836"/>
    </source>
</evidence>
<comment type="function">
    <text evidence="8">NQR complex catalyzes the reduction of ubiquinone-1 to ubiquinol by two successive reactions, coupled with the transport of Na(+) ions from the cytoplasm to the periplasm. NqrA to NqrE are probably involved in the second step, the conversion of ubisemiquinone to ubiquinol.</text>
</comment>
<evidence type="ECO:0000259" key="9">
    <source>
        <dbReference type="Pfam" id="PF05896"/>
    </source>
</evidence>
<dbReference type="Pfam" id="PF05896">
    <property type="entry name" value="NQRA_N"/>
    <property type="match status" value="1"/>
</dbReference>
<keyword evidence="2 8" id="KW-1278">Translocase</keyword>
<dbReference type="InterPro" id="IPR022615">
    <property type="entry name" value="NqrA_C_domain"/>
</dbReference>
<dbReference type="InterPro" id="IPR056147">
    <property type="entry name" value="NQRA_N"/>
</dbReference>
<dbReference type="GO" id="GO:0016655">
    <property type="term" value="F:oxidoreductase activity, acting on NAD(P)H, quinone or similar compound as acceptor"/>
    <property type="evidence" value="ECO:0007669"/>
    <property type="project" value="UniProtKB-UniRule"/>
</dbReference>
<keyword evidence="7 8" id="KW-0739">Sodium transport</keyword>
<evidence type="ECO:0000256" key="3">
    <source>
        <dbReference type="ARBA" id="ARBA00023027"/>
    </source>
</evidence>
<feature type="domain" description="NqrA second alpha/beta" evidence="11">
    <location>
        <begin position="115"/>
        <end position="258"/>
    </location>
</feature>
<evidence type="ECO:0000313" key="12">
    <source>
        <dbReference type="EMBL" id="AWT61026.1"/>
    </source>
</evidence>
<comment type="similarity">
    <text evidence="8">Belongs to the NqrA family.</text>
</comment>
<name>A0A2Z4AIA8_9BACT</name>
<gene>
    <name evidence="8 12" type="primary">nqrA</name>
    <name evidence="12" type="ORF">DF168_02251</name>
</gene>
<dbReference type="NCBIfam" id="NF003759">
    <property type="entry name" value="PRK05352.1-2"/>
    <property type="match status" value="1"/>
</dbReference>
<evidence type="ECO:0000256" key="5">
    <source>
        <dbReference type="ARBA" id="ARBA00023065"/>
    </source>
</evidence>
<evidence type="ECO:0000256" key="2">
    <source>
        <dbReference type="ARBA" id="ARBA00022967"/>
    </source>
</evidence>
<dbReference type="Proteomes" id="UP000247465">
    <property type="component" value="Chromosome"/>
</dbReference>
<evidence type="ECO:0000256" key="6">
    <source>
        <dbReference type="ARBA" id="ARBA00023075"/>
    </source>
</evidence>
<feature type="domain" description="Na(+)-translocating NADH-quinone reductase subunit A C-terminal" evidence="10">
    <location>
        <begin position="263"/>
        <end position="312"/>
    </location>
</feature>
<dbReference type="PANTHER" id="PTHR37839:SF1">
    <property type="entry name" value="NA(+)-TRANSLOCATING NADH-QUINONE REDUCTASE SUBUNIT A"/>
    <property type="match status" value="1"/>
</dbReference>
<dbReference type="EMBL" id="CP029803">
    <property type="protein sequence ID" value="AWT61026.1"/>
    <property type="molecule type" value="Genomic_DNA"/>
</dbReference>
<dbReference type="NCBIfam" id="TIGR01936">
    <property type="entry name" value="nqrA"/>
    <property type="match status" value="1"/>
</dbReference>
<dbReference type="PANTHER" id="PTHR37839">
    <property type="entry name" value="NA(+)-TRANSLOCATING NADH-QUINONE REDUCTASE SUBUNIT A"/>
    <property type="match status" value="1"/>
</dbReference>
<comment type="catalytic activity">
    <reaction evidence="8">
        <text>a ubiquinone + n Na(+)(in) + NADH + H(+) = a ubiquinol + n Na(+)(out) + NAD(+)</text>
        <dbReference type="Rhea" id="RHEA:47748"/>
        <dbReference type="Rhea" id="RHEA-COMP:9565"/>
        <dbReference type="Rhea" id="RHEA-COMP:9566"/>
        <dbReference type="ChEBI" id="CHEBI:15378"/>
        <dbReference type="ChEBI" id="CHEBI:16389"/>
        <dbReference type="ChEBI" id="CHEBI:17976"/>
        <dbReference type="ChEBI" id="CHEBI:29101"/>
        <dbReference type="ChEBI" id="CHEBI:57540"/>
        <dbReference type="ChEBI" id="CHEBI:57945"/>
        <dbReference type="EC" id="7.2.1.1"/>
    </reaction>
</comment>
<dbReference type="InterPro" id="IPR056148">
    <property type="entry name" value="NQRA_2nd"/>
</dbReference>
<keyword evidence="4 8" id="KW-0915">Sodium</keyword>
<feature type="domain" description="NqrA N-terminal barrel-sandwich hybrid" evidence="9">
    <location>
        <begin position="4"/>
        <end position="95"/>
    </location>
</feature>
<keyword evidence="5 8" id="KW-0406">Ion transport</keyword>
<keyword evidence="6 8" id="KW-0830">Ubiquinone</keyword>
<protein>
    <recommendedName>
        <fullName evidence="8">Na(+)-translocating NADH-quinone reductase subunit A</fullName>
        <shortName evidence="8">Na(+)-NQR subunit A</shortName>
        <shortName evidence="8">Na(+)-translocating NQR subunit A</shortName>
        <ecNumber evidence="8">7.2.1.1</ecNumber>
    </recommendedName>
    <alternativeName>
        <fullName evidence="8">NQR complex subunit A</fullName>
    </alternativeName>
    <alternativeName>
        <fullName evidence="8">NQR-1 subunit A</fullName>
    </alternativeName>
</protein>
<dbReference type="Pfam" id="PF24836">
    <property type="entry name" value="NQRA_2nd"/>
    <property type="match status" value="1"/>
</dbReference>
<keyword evidence="12" id="KW-0560">Oxidoreductase</keyword>
<keyword evidence="1 8" id="KW-0813">Transport</keyword>
<dbReference type="HAMAP" id="MF_00425">
    <property type="entry name" value="NqrA"/>
    <property type="match status" value="1"/>
</dbReference>
<evidence type="ECO:0000256" key="7">
    <source>
        <dbReference type="ARBA" id="ARBA00023201"/>
    </source>
</evidence>
<sequence length="448" mass="48593">MLHQIKKGLDLPITGEPDKTLIESKDVGSVALIGTDSIGLKPTMEVAVGDSVTVGQVIFTDKKTPGVKYTSPANGEVVAINRGAQRMLQSVVINITGEEAESFASYSDDQIPDLTLEQVKENLIDSGLWTALRTRPYSKVPAPNTQPNSIFVNAMDSNPLAVDPAVVIRGRESDFTIGLKVVSKLTEGNTYLCHGAGIPFNGNDLSDINVHEFHGPHPAGLTGTHMHFLDPVNANKTNWFLNYQDVLAIGALFTTGKLNVERIISLAGPVVERPRIIKTRLGASTDSLTSAELKNGQNRIISGSVLSGRKAEGPFAFLGRYHLQVSALLEGRERVFLGWQSPGLDKFSVKPTFISALLKGKLFPFTTSTEGSKRTMVPIGMYEKVMPLDIESTFLLRALIVGDTEMAQALGCLELEEEDLSLCTFVCPGKTEYGPILRNNLTRIELEG</sequence>
<dbReference type="InterPro" id="IPR008703">
    <property type="entry name" value="NqrA"/>
</dbReference>
<comment type="subunit">
    <text evidence="8">Composed of six subunits; NqrA, NqrB, NqrC, NqrD, NqrE and NqrF.</text>
</comment>
<accession>A0A2Z4AIA8</accession>
<evidence type="ECO:0000256" key="8">
    <source>
        <dbReference type="HAMAP-Rule" id="MF_00425"/>
    </source>
</evidence>
<evidence type="ECO:0000259" key="10">
    <source>
        <dbReference type="Pfam" id="PF11973"/>
    </source>
</evidence>
<dbReference type="Pfam" id="PF11973">
    <property type="entry name" value="NQRA_SLBB"/>
    <property type="match status" value="1"/>
</dbReference>
<keyword evidence="3 8" id="KW-0520">NAD</keyword>
<proteinExistence type="inferred from homology"/>
<organism evidence="12 13">
    <name type="scientific">Candidatus Moanibacter tarae</name>
    <dbReference type="NCBI Taxonomy" id="2200854"/>
    <lineage>
        <taxon>Bacteria</taxon>
        <taxon>Pseudomonadati</taxon>
        <taxon>Verrucomicrobiota</taxon>
        <taxon>Opitutia</taxon>
        <taxon>Puniceicoccales</taxon>
        <taxon>Puniceicoccales incertae sedis</taxon>
        <taxon>Candidatus Moanibacter</taxon>
    </lineage>
</organism>
<dbReference type="AlphaFoldDB" id="A0A2Z4AIA8"/>
<evidence type="ECO:0000256" key="1">
    <source>
        <dbReference type="ARBA" id="ARBA00022448"/>
    </source>
</evidence>
<reference evidence="12 13" key="1">
    <citation type="submission" date="2018-06" db="EMBL/GenBank/DDBJ databases">
        <title>Draft Genome Sequence of a Novel Marine Bacterium Related to the Verrucomicrobia.</title>
        <authorList>
            <person name="Vosseberg J."/>
            <person name="Martijn J."/>
            <person name="Ettema T.J.G."/>
        </authorList>
    </citation>
    <scope>NUCLEOTIDE SEQUENCE [LARGE SCALE GENOMIC DNA]</scope>
    <source>
        <strain evidence="12">TARA_B100001123</strain>
    </source>
</reference>
<dbReference type="KEGG" id="mtar:DF168_02251"/>